<keyword evidence="10" id="KW-1185">Reference proteome</keyword>
<evidence type="ECO:0000313" key="10">
    <source>
        <dbReference type="Proteomes" id="UP000032180"/>
    </source>
</evidence>
<evidence type="ECO:0000256" key="3">
    <source>
        <dbReference type="ARBA" id="ARBA00012485"/>
    </source>
</evidence>
<feature type="domain" description="HECT" evidence="8">
    <location>
        <begin position="1156"/>
        <end position="1533"/>
    </location>
</feature>
<dbReference type="InterPro" id="IPR035983">
    <property type="entry name" value="Hect_E3_ubiquitin_ligase"/>
</dbReference>
<dbReference type="Gene3D" id="3.90.1750.10">
    <property type="entry name" value="Hect, E3 ligase catalytic domains"/>
    <property type="match status" value="2"/>
</dbReference>
<dbReference type="CDD" id="cd00078">
    <property type="entry name" value="HECTc"/>
    <property type="match status" value="1"/>
</dbReference>
<comment type="catalytic activity">
    <reaction evidence="1">
        <text>S-ubiquitinyl-[E2 ubiquitin-conjugating enzyme]-L-cysteine + [acceptor protein]-L-lysine = [E2 ubiquitin-conjugating enzyme]-L-cysteine + N(6)-ubiquitinyl-[acceptor protein]-L-lysine.</text>
        <dbReference type="EC" id="2.3.2.26"/>
    </reaction>
</comment>
<protein>
    <recommendedName>
        <fullName evidence="3">HECT-type E3 ubiquitin transferase</fullName>
        <ecNumber evidence="3">2.3.2.26</ecNumber>
    </recommendedName>
</protein>
<evidence type="ECO:0000256" key="4">
    <source>
        <dbReference type="ARBA" id="ARBA00022679"/>
    </source>
</evidence>
<evidence type="ECO:0000256" key="6">
    <source>
        <dbReference type="PROSITE-ProRule" id="PRU00104"/>
    </source>
</evidence>
<dbReference type="SUPFAM" id="SSF48371">
    <property type="entry name" value="ARM repeat"/>
    <property type="match status" value="1"/>
</dbReference>
<feature type="compositionally biased region" description="Basic and acidic residues" evidence="7">
    <location>
        <begin position="1"/>
        <end position="10"/>
    </location>
</feature>
<evidence type="ECO:0000256" key="2">
    <source>
        <dbReference type="ARBA" id="ARBA00006331"/>
    </source>
</evidence>
<feature type="region of interest" description="Disordered" evidence="7">
    <location>
        <begin position="833"/>
        <end position="895"/>
    </location>
</feature>
<reference evidence="10" key="2">
    <citation type="submission" date="2013-12" db="EMBL/GenBank/DDBJ databases">
        <authorList>
            <person name="Yu Y."/>
            <person name="Lee S."/>
            <person name="de Baynast K."/>
            <person name="Wissotski M."/>
            <person name="Liu L."/>
            <person name="Talag J."/>
            <person name="Goicoechea J."/>
            <person name="Angelova A."/>
            <person name="Jetty R."/>
            <person name="Kudrna D."/>
            <person name="Golser W."/>
            <person name="Rivera L."/>
            <person name="Zhang J."/>
            <person name="Wing R."/>
        </authorList>
    </citation>
    <scope>NUCLEOTIDE SEQUENCE</scope>
</reference>
<dbReference type="PANTHER" id="PTHR45670:SF10">
    <property type="entry name" value="E3 UBIQUITIN-PROTEIN LIGASE UPL4"/>
    <property type="match status" value="1"/>
</dbReference>
<dbReference type="Gene3D" id="1.25.10.10">
    <property type="entry name" value="Leucine-rich Repeat Variant"/>
    <property type="match status" value="1"/>
</dbReference>
<dbReference type="Pfam" id="PF25579">
    <property type="entry name" value="TPR_TRIP12_N"/>
    <property type="match status" value="1"/>
</dbReference>
<dbReference type="SMART" id="SM00119">
    <property type="entry name" value="HECTc"/>
    <property type="match status" value="1"/>
</dbReference>
<evidence type="ECO:0000256" key="5">
    <source>
        <dbReference type="ARBA" id="ARBA00022786"/>
    </source>
</evidence>
<feature type="region of interest" description="Disordered" evidence="7">
    <location>
        <begin position="60"/>
        <end position="120"/>
    </location>
</feature>
<feature type="active site" description="Glycyl thioester intermediate" evidence="6">
    <location>
        <position position="1500"/>
    </location>
</feature>
<dbReference type="GO" id="GO:0000209">
    <property type="term" value="P:protein polyubiquitination"/>
    <property type="evidence" value="ECO:0007669"/>
    <property type="project" value="TreeGrafter"/>
</dbReference>
<reference evidence="9" key="3">
    <citation type="submission" date="2015-04" db="UniProtKB">
        <authorList>
            <consortium name="EnsemblPlants"/>
        </authorList>
    </citation>
    <scope>IDENTIFICATION</scope>
</reference>
<dbReference type="Gramene" id="LPERR05G15390.1">
    <property type="protein sequence ID" value="LPERR05G15390.1"/>
    <property type="gene ID" value="LPERR05G15390"/>
</dbReference>
<reference evidence="9 10" key="1">
    <citation type="submission" date="2012-08" db="EMBL/GenBank/DDBJ databases">
        <title>Oryza genome evolution.</title>
        <authorList>
            <person name="Wing R.A."/>
        </authorList>
    </citation>
    <scope>NUCLEOTIDE SEQUENCE</scope>
</reference>
<comment type="similarity">
    <text evidence="2">Belongs to the UPL family. K-HECT subfamily.</text>
</comment>
<dbReference type="InterPro" id="IPR016024">
    <property type="entry name" value="ARM-type_fold"/>
</dbReference>
<dbReference type="GO" id="GO:0043161">
    <property type="term" value="P:proteasome-mediated ubiquitin-dependent protein catabolic process"/>
    <property type="evidence" value="ECO:0007669"/>
    <property type="project" value="TreeGrafter"/>
</dbReference>
<dbReference type="eggNOG" id="KOG0168">
    <property type="taxonomic scope" value="Eukaryota"/>
</dbReference>
<keyword evidence="5 6" id="KW-0833">Ubl conjugation pathway</keyword>
<dbReference type="Proteomes" id="UP000032180">
    <property type="component" value="Chromosome 5"/>
</dbReference>
<feature type="compositionally biased region" description="Polar residues" evidence="7">
    <location>
        <begin position="833"/>
        <end position="847"/>
    </location>
</feature>
<feature type="region of interest" description="Disordered" evidence="7">
    <location>
        <begin position="1"/>
        <end position="46"/>
    </location>
</feature>
<feature type="compositionally biased region" description="Basic and acidic residues" evidence="7">
    <location>
        <begin position="18"/>
        <end position="28"/>
    </location>
</feature>
<feature type="compositionally biased region" description="Gly residues" evidence="7">
    <location>
        <begin position="110"/>
        <end position="120"/>
    </location>
</feature>
<proteinExistence type="inferred from homology"/>
<dbReference type="FunFam" id="3.30.2410.10:FF:000007">
    <property type="entry name" value="Putative E3 ubiquitin-protein ligase HECTD1"/>
    <property type="match status" value="1"/>
</dbReference>
<organism evidence="9 10">
    <name type="scientific">Leersia perrieri</name>
    <dbReference type="NCBI Taxonomy" id="77586"/>
    <lineage>
        <taxon>Eukaryota</taxon>
        <taxon>Viridiplantae</taxon>
        <taxon>Streptophyta</taxon>
        <taxon>Embryophyta</taxon>
        <taxon>Tracheophyta</taxon>
        <taxon>Spermatophyta</taxon>
        <taxon>Magnoliopsida</taxon>
        <taxon>Liliopsida</taxon>
        <taxon>Poales</taxon>
        <taxon>Poaceae</taxon>
        <taxon>BOP clade</taxon>
        <taxon>Oryzoideae</taxon>
        <taxon>Oryzeae</taxon>
        <taxon>Oryzinae</taxon>
        <taxon>Leersia</taxon>
    </lineage>
</organism>
<dbReference type="eggNOG" id="KOG0170">
    <property type="taxonomic scope" value="Eukaryota"/>
</dbReference>
<feature type="compositionally biased region" description="Acidic residues" evidence="7">
    <location>
        <begin position="77"/>
        <end position="101"/>
    </location>
</feature>
<evidence type="ECO:0000256" key="7">
    <source>
        <dbReference type="SAM" id="MobiDB-lite"/>
    </source>
</evidence>
<dbReference type="InterPro" id="IPR000569">
    <property type="entry name" value="HECT_dom"/>
</dbReference>
<dbReference type="SUPFAM" id="SSF56204">
    <property type="entry name" value="Hect, E3 ligase catalytic domain"/>
    <property type="match status" value="1"/>
</dbReference>
<dbReference type="PROSITE" id="PS50237">
    <property type="entry name" value="HECT"/>
    <property type="match status" value="1"/>
</dbReference>
<dbReference type="PANTHER" id="PTHR45670">
    <property type="entry name" value="E3 UBIQUITIN-PROTEIN LIGASE TRIP12"/>
    <property type="match status" value="1"/>
</dbReference>
<dbReference type="HOGENOM" id="CLU_000366_1_0_1"/>
<dbReference type="InterPro" id="IPR011989">
    <property type="entry name" value="ARM-like"/>
</dbReference>
<dbReference type="Gene3D" id="3.30.2410.10">
    <property type="entry name" value="Hect, E3 ligase catalytic domain"/>
    <property type="match status" value="1"/>
</dbReference>
<dbReference type="Gene3D" id="3.30.2160.10">
    <property type="entry name" value="Hect, E3 ligase catalytic domain"/>
    <property type="match status" value="1"/>
</dbReference>
<accession>A0A0D9WHF7</accession>
<keyword evidence="4" id="KW-0808">Transferase</keyword>
<dbReference type="InterPro" id="IPR045322">
    <property type="entry name" value="HECTD1/TRIP12-like"/>
</dbReference>
<feature type="compositionally biased region" description="Low complexity" evidence="7">
    <location>
        <begin position="875"/>
        <end position="894"/>
    </location>
</feature>
<dbReference type="Pfam" id="PF00632">
    <property type="entry name" value="HECT"/>
    <property type="match status" value="1"/>
</dbReference>
<dbReference type="EC" id="2.3.2.26" evidence="3"/>
<evidence type="ECO:0000313" key="9">
    <source>
        <dbReference type="EnsemblPlants" id="LPERR05G15390.1"/>
    </source>
</evidence>
<evidence type="ECO:0000256" key="1">
    <source>
        <dbReference type="ARBA" id="ARBA00000885"/>
    </source>
</evidence>
<feature type="compositionally biased region" description="Low complexity" evidence="7">
    <location>
        <begin position="36"/>
        <end position="46"/>
    </location>
</feature>
<name>A0A0D9WHF7_9ORYZ</name>
<dbReference type="InterPro" id="IPR057948">
    <property type="entry name" value="TPR_TRIP12_N"/>
</dbReference>
<dbReference type="STRING" id="77586.A0A0D9WHF7"/>
<dbReference type="GO" id="GO:0061630">
    <property type="term" value="F:ubiquitin protein ligase activity"/>
    <property type="evidence" value="ECO:0007669"/>
    <property type="project" value="UniProtKB-EC"/>
</dbReference>
<evidence type="ECO:0000259" key="8">
    <source>
        <dbReference type="PROSITE" id="PS50237"/>
    </source>
</evidence>
<dbReference type="EnsemblPlants" id="LPERR05G15390.1">
    <property type="protein sequence ID" value="LPERR05G15390.1"/>
    <property type="gene ID" value="LPERR05G15390"/>
</dbReference>
<sequence>MDRCRKRPDSDEPGASGEAEHPADKRPCTAEPSTSAAAAAAAAVAEGEAAIVAAAAAAMERACSDMDTSSSGHAADGDGDGEADGDGDGDGDGDDDGDGDGDGGSSCESDGGGSPRRCGGGGGGRFQRMVAAVAADGAEEGVLVAALTELCEALSFCGEDVGGYFPTEAAARALVRLVGGAEGGVAAASPDVMLLSVRAITYLCDAMPRASDAVVRHGLLPLLCSRLLAIDYLDVAEQCLQAFEKISRRQPTPCLQAGMITAALAYIDFFSASIQRVAVSAVANACKKVPRDCSQFVMDSVPVLCNLLQYEDKMLVEKVASCLINIVDSFNGSVELLDKFCHQGVIEKVLPLINAGGLTSLTTSTCSNLIGLLAKLACNSLVAVKSLFELNVGNTISRILVTIDLSHGMPYLPLENQNNQVNEALKLANQLIPSAARDVEDTQIVLAKEKIIADEPRFLCQFSMEILPVLIKAVNSGANSYICYGCASIVNNICYFSKPEMLQDFLAGLLSRKDHHVLFSSLKLIEILMQKLPDAYLGYFIKEGVVYAVEALLMQEDFSKSTNLSDETEQSDNQPVIRNKPTCFCYAFDYPRSDGAETRTCMIGKGKLFTFARHVKTTYFTTEAMNSEMGLTEILQKLKTCCAVLNDSANESLNRDNFQNEEHLNNILSEVMMELHGGETMTTFEFLESGLVKSLSNYLSNGKYLQLDGNPNDYNTEHFLAVLKRFQSFAQISFSRMEQGWGDMLLTLLVRKLQNALTSLDNFPVIMSHNFKPRSNISDIPTRHSTITPCIRVRFKKDEDQTNLSSYDNVVNLEISSSLHTIEEFLWPKICTGTSNQKPESSPNSIASDAEDDLHERDSTPESSPPPEGVISGNQSSSVEPGSSKGPSSSGQQEKSIDYVAQPKLLFGLKGKELDKSVTLYQSILQDQIDAGSDIILDNQFWRIVHDVTYRTAANQEIDVSLKNSSCATTTAHDDKAGFMCQTLPFFTSLLLGKLPCKLDRASPSYDILFMLKVLEGLNRYSFHLVSDERNRAFVHGGITNLDDLKADVSLVPRQEFVSAKLTDKLEQQIHDPLVLRSRCLPLWCTELMSACPFLFSFEARWKYFQLTAFGSLTPQHGNMMDTSGSGIIIERVPSFSRKKFKVDRNNILVSAAKVMQSHARSNALLEVEYEEEVGTGLGPTMEFYTLISHEFQKSCLGMWRGELPREADPDNGYGGSVFVVAPNGLFPKPWSTHVDCSSFSEVSKQFHLLGQVVAKAIKDSRILDIPFSKAFYKLILGQELNLYDIHSFDPELAMTLTEFKALAARRKYLESGSSGDCRNASDLSYRGCRIEDLAIEFALPGYPEYVLSSEKGLDNVSADNLEQYVSFVVDATVRSGIARQLEAFKSGFNEVFPLSMLQVFSEDELERLLCGEQDTWDFAKLVDHIKFDHGYTSSSPPVINLLEIIQEFGGHQRRAFLQFITGSPRLPPGGLAALNPKFTVVRKHNSNEADDDLPSVMTCANYLKLPPYSSKDKMRDKLLYAITEGQGSFHLS</sequence>